<dbReference type="Gene3D" id="3.30.70.1050">
    <property type="entry name" value="Trigger factor ribosome-binding domain"/>
    <property type="match status" value="1"/>
</dbReference>
<dbReference type="InterPro" id="IPR008881">
    <property type="entry name" value="Trigger_fac_ribosome-bd_bac"/>
</dbReference>
<dbReference type="EMBL" id="UINC01083466">
    <property type="protein sequence ID" value="SVC29205.1"/>
    <property type="molecule type" value="Genomic_DNA"/>
</dbReference>
<dbReference type="Pfam" id="PF05697">
    <property type="entry name" value="Trigger_N"/>
    <property type="match status" value="1"/>
</dbReference>
<dbReference type="GO" id="GO:0006457">
    <property type="term" value="P:protein folding"/>
    <property type="evidence" value="ECO:0007669"/>
    <property type="project" value="InterPro"/>
</dbReference>
<evidence type="ECO:0000259" key="1">
    <source>
        <dbReference type="Pfam" id="PF05697"/>
    </source>
</evidence>
<reference evidence="2" key="1">
    <citation type="submission" date="2018-05" db="EMBL/GenBank/DDBJ databases">
        <authorList>
            <person name="Lanie J.A."/>
            <person name="Ng W.-L."/>
            <person name="Kazmierczak K.M."/>
            <person name="Andrzejewski T.M."/>
            <person name="Davidsen T.M."/>
            <person name="Wayne K.J."/>
            <person name="Tettelin H."/>
            <person name="Glass J.I."/>
            <person name="Rusch D."/>
            <person name="Podicherti R."/>
            <person name="Tsui H.-C.T."/>
            <person name="Winkler M.E."/>
        </authorList>
    </citation>
    <scope>NUCLEOTIDE SEQUENCE</scope>
</reference>
<accession>A0A382L078</accession>
<evidence type="ECO:0000313" key="2">
    <source>
        <dbReference type="EMBL" id="SVC29205.1"/>
    </source>
</evidence>
<dbReference type="InterPro" id="IPR036611">
    <property type="entry name" value="Trigger_fac_ribosome-bd_sf"/>
</dbReference>
<organism evidence="2">
    <name type="scientific">marine metagenome</name>
    <dbReference type="NCBI Taxonomy" id="408172"/>
    <lineage>
        <taxon>unclassified sequences</taxon>
        <taxon>metagenomes</taxon>
        <taxon>ecological metagenomes</taxon>
    </lineage>
</organism>
<gene>
    <name evidence="2" type="ORF">METZ01_LOCUS282059</name>
</gene>
<name>A0A382L078_9ZZZZ</name>
<dbReference type="GO" id="GO:0015031">
    <property type="term" value="P:protein transport"/>
    <property type="evidence" value="ECO:0007669"/>
    <property type="project" value="InterPro"/>
</dbReference>
<sequence length="72" mass="8536">MKFDIEELEGLKRKINITIPEEVVTKRVNDAYKVMNRQVKIPGFRPGKIPQKILEKQIPMQSFSEMFQELMQ</sequence>
<dbReference type="AlphaFoldDB" id="A0A382L078"/>
<protein>
    <recommendedName>
        <fullName evidence="1">Trigger factor ribosome-binding bacterial domain-containing protein</fullName>
    </recommendedName>
</protein>
<dbReference type="SUPFAM" id="SSF102735">
    <property type="entry name" value="Trigger factor ribosome-binding domain"/>
    <property type="match status" value="1"/>
</dbReference>
<feature type="non-terminal residue" evidence="2">
    <location>
        <position position="72"/>
    </location>
</feature>
<proteinExistence type="predicted"/>
<feature type="domain" description="Trigger factor ribosome-binding bacterial" evidence="1">
    <location>
        <begin position="1"/>
        <end position="72"/>
    </location>
</feature>